<dbReference type="PANTHER" id="PTHR12203:SF35">
    <property type="entry name" value="PROTEIN O-GLUCOSYLTRANSFERASE 1"/>
    <property type="match status" value="1"/>
</dbReference>
<dbReference type="EMBL" id="JBGBPQ010000013">
    <property type="protein sequence ID" value="KAL1512223.1"/>
    <property type="molecule type" value="Genomic_DNA"/>
</dbReference>
<feature type="domain" description="Glycosyl transferase CAP10" evidence="3">
    <location>
        <begin position="89"/>
        <end position="399"/>
    </location>
</feature>
<accession>A0AB34J4A1</accession>
<organism evidence="4 5">
    <name type="scientific">Prymnesium parvum</name>
    <name type="common">Toxic golden alga</name>
    <dbReference type="NCBI Taxonomy" id="97485"/>
    <lineage>
        <taxon>Eukaryota</taxon>
        <taxon>Haptista</taxon>
        <taxon>Haptophyta</taxon>
        <taxon>Prymnesiophyceae</taxon>
        <taxon>Prymnesiales</taxon>
        <taxon>Prymnesiaceae</taxon>
        <taxon>Prymnesium</taxon>
    </lineage>
</organism>
<reference evidence="4 5" key="1">
    <citation type="journal article" date="2024" name="Science">
        <title>Giant polyketide synthase enzymes in the biosynthesis of giant marine polyether toxins.</title>
        <authorList>
            <person name="Fallon T.R."/>
            <person name="Shende V.V."/>
            <person name="Wierzbicki I.H."/>
            <person name="Pendleton A.L."/>
            <person name="Watervoot N.F."/>
            <person name="Auber R.P."/>
            <person name="Gonzalez D.J."/>
            <person name="Wisecaver J.H."/>
            <person name="Moore B.S."/>
        </authorList>
    </citation>
    <scope>NUCLEOTIDE SEQUENCE [LARGE SCALE GENOMIC DNA]</scope>
    <source>
        <strain evidence="4 5">12B1</strain>
    </source>
</reference>
<keyword evidence="5" id="KW-1185">Reference proteome</keyword>
<dbReference type="Pfam" id="PF05686">
    <property type="entry name" value="Glyco_transf_90"/>
    <property type="match status" value="2"/>
</dbReference>
<comment type="caution">
    <text evidence="4">The sequence shown here is derived from an EMBL/GenBank/DDBJ whole genome shotgun (WGS) entry which is preliminary data.</text>
</comment>
<gene>
    <name evidence="4" type="ORF">AB1Y20_005486</name>
</gene>
<evidence type="ECO:0000313" key="5">
    <source>
        <dbReference type="Proteomes" id="UP001515480"/>
    </source>
</evidence>
<protein>
    <recommendedName>
        <fullName evidence="3">Glycosyl transferase CAP10 domain-containing protein</fullName>
    </recommendedName>
</protein>
<comment type="similarity">
    <text evidence="1">Belongs to the glycosyltransferase 90 family.</text>
</comment>
<dbReference type="InterPro" id="IPR051091">
    <property type="entry name" value="O-Glucosyltr/Glycosyltrsf_90"/>
</dbReference>
<proteinExistence type="inferred from homology"/>
<dbReference type="SMART" id="SM00672">
    <property type="entry name" value="CAP10"/>
    <property type="match status" value="1"/>
</dbReference>
<evidence type="ECO:0000313" key="4">
    <source>
        <dbReference type="EMBL" id="KAL1512223.1"/>
    </source>
</evidence>
<evidence type="ECO:0000256" key="2">
    <source>
        <dbReference type="ARBA" id="ARBA00022679"/>
    </source>
</evidence>
<dbReference type="PANTHER" id="PTHR12203">
    <property type="entry name" value="KDEL LYS-ASP-GLU-LEU CONTAINING - RELATED"/>
    <property type="match status" value="1"/>
</dbReference>
<dbReference type="Proteomes" id="UP001515480">
    <property type="component" value="Unassembled WGS sequence"/>
</dbReference>
<sequence length="464" mass="52156">MSCEPFNTTAFTLGLQRLPAHWLRHHPPRSVSHAQDAAAYRGLKPWGRTRFVVSRGQLVYAAAPSGGCVLRRTPILAWALLQTLRRDPTLPDVSLPFNCRDKPTYWYPDGPQPRGSYEKATSALPADGRPALVFSYTTGHTFSDVPLPDATFWGLPYARIPPWGAWLRGGGVAWEAKREQMLWVGTAGVSNGKLGFSSHPLRGRFARCAPAAVGGRLRLRGVAKEALDRLAWKCRPGECDDWQPEGWMALEEQCAYRVIVHLPGVSDWLEHFKHQLSCGSLNVFVTEQKEADRRDVRREREVTDPLAPPLFEHFDWWSPLLRAGVHYVHVSVKLQRGRRDGKEVCDALQRALAELDATPGRARCIAERGRELARSLTMERVYEYMSSVLRGAAAVQKREVTQRLRGASHRAELNVVTEANFLNYTSPSTRPWIERIFLPSHGVKVNGATHTHAPRGNRATFSRL</sequence>
<evidence type="ECO:0000259" key="3">
    <source>
        <dbReference type="SMART" id="SM00672"/>
    </source>
</evidence>
<keyword evidence="2" id="KW-0808">Transferase</keyword>
<name>A0AB34J4A1_PRYPA</name>
<dbReference type="GO" id="GO:0016740">
    <property type="term" value="F:transferase activity"/>
    <property type="evidence" value="ECO:0007669"/>
    <property type="project" value="UniProtKB-KW"/>
</dbReference>
<evidence type="ECO:0000256" key="1">
    <source>
        <dbReference type="ARBA" id="ARBA00010118"/>
    </source>
</evidence>
<dbReference type="InterPro" id="IPR006598">
    <property type="entry name" value="CAP10"/>
</dbReference>
<dbReference type="AlphaFoldDB" id="A0AB34J4A1"/>